<gene>
    <name evidence="3" type="ORF">RM844_22440</name>
</gene>
<sequence length="268" mass="29988">MSLGHVIVGAYLRAVRTHRNLTLHHAATLINASTAKISRIENGLHQPSADNVHRLAAAYGLTCTPCRTHLAQLLTPTTEESTVLHDTQPGHHTRRTATETGATSLLYYTTQLIPPPFQTNDYRAALPTTTESAEAHPDSHPQLPATPTPTHRPTTLYLDESILHRTLVPPHTLAHQLHTLHHLSHRANYTLRIVPLDAGPTHHPGTLTEINRPHHRLYAHHTHHTTWTTTPPHTLLHHLHTHALTPEATRHTLHQAANRLTRNTHHPR</sequence>
<dbReference type="CDD" id="cd00093">
    <property type="entry name" value="HTH_XRE"/>
    <property type="match status" value="1"/>
</dbReference>
<protein>
    <submittedName>
        <fullName evidence="3">Scr1 family TA system antitoxin-like transcriptional regulator</fullName>
    </submittedName>
</protein>
<dbReference type="EMBL" id="JAVREO010000014">
    <property type="protein sequence ID" value="MDT0269049.1"/>
    <property type="molecule type" value="Genomic_DNA"/>
</dbReference>
<dbReference type="PROSITE" id="PS50943">
    <property type="entry name" value="HTH_CROC1"/>
    <property type="match status" value="1"/>
</dbReference>
<dbReference type="RefSeq" id="WP_311669136.1">
    <property type="nucleotide sequence ID" value="NZ_JAVREO010000014.1"/>
</dbReference>
<dbReference type="SMART" id="SM00530">
    <property type="entry name" value="HTH_XRE"/>
    <property type="match status" value="1"/>
</dbReference>
<dbReference type="Proteomes" id="UP001183410">
    <property type="component" value="Unassembled WGS sequence"/>
</dbReference>
<proteinExistence type="predicted"/>
<dbReference type="Gene3D" id="1.10.260.40">
    <property type="entry name" value="lambda repressor-like DNA-binding domains"/>
    <property type="match status" value="1"/>
</dbReference>
<dbReference type="InterPro" id="IPR043917">
    <property type="entry name" value="DUF5753"/>
</dbReference>
<accession>A0ABU2JWE3</accession>
<dbReference type="Pfam" id="PF13560">
    <property type="entry name" value="HTH_31"/>
    <property type="match status" value="1"/>
</dbReference>
<evidence type="ECO:0000259" key="2">
    <source>
        <dbReference type="PROSITE" id="PS50943"/>
    </source>
</evidence>
<dbReference type="Pfam" id="PF19054">
    <property type="entry name" value="DUF5753"/>
    <property type="match status" value="1"/>
</dbReference>
<dbReference type="InterPro" id="IPR010982">
    <property type="entry name" value="Lambda_DNA-bd_dom_sf"/>
</dbReference>
<evidence type="ECO:0000313" key="4">
    <source>
        <dbReference type="Proteomes" id="UP001183410"/>
    </source>
</evidence>
<dbReference type="InterPro" id="IPR001387">
    <property type="entry name" value="Cro/C1-type_HTH"/>
</dbReference>
<organism evidence="3 4">
    <name type="scientific">Streptomyces chisholmiae</name>
    <dbReference type="NCBI Taxonomy" id="3075540"/>
    <lineage>
        <taxon>Bacteria</taxon>
        <taxon>Bacillati</taxon>
        <taxon>Actinomycetota</taxon>
        <taxon>Actinomycetes</taxon>
        <taxon>Kitasatosporales</taxon>
        <taxon>Streptomycetaceae</taxon>
        <taxon>Streptomyces</taxon>
    </lineage>
</organism>
<dbReference type="SUPFAM" id="SSF47413">
    <property type="entry name" value="lambda repressor-like DNA-binding domains"/>
    <property type="match status" value="1"/>
</dbReference>
<keyword evidence="4" id="KW-1185">Reference proteome</keyword>
<reference evidence="4" key="1">
    <citation type="submission" date="2023-07" db="EMBL/GenBank/DDBJ databases">
        <title>30 novel species of actinomycetes from the DSMZ collection.</title>
        <authorList>
            <person name="Nouioui I."/>
        </authorList>
    </citation>
    <scope>NUCLEOTIDE SEQUENCE [LARGE SCALE GENOMIC DNA]</scope>
    <source>
        <strain evidence="4">DSM 44915</strain>
    </source>
</reference>
<evidence type="ECO:0000256" key="1">
    <source>
        <dbReference type="SAM" id="MobiDB-lite"/>
    </source>
</evidence>
<evidence type="ECO:0000313" key="3">
    <source>
        <dbReference type="EMBL" id="MDT0269049.1"/>
    </source>
</evidence>
<feature type="domain" description="HTH cro/C1-type" evidence="2">
    <location>
        <begin position="12"/>
        <end position="66"/>
    </location>
</feature>
<feature type="region of interest" description="Disordered" evidence="1">
    <location>
        <begin position="129"/>
        <end position="150"/>
    </location>
</feature>
<name>A0ABU2JWE3_9ACTN</name>
<comment type="caution">
    <text evidence="3">The sequence shown here is derived from an EMBL/GenBank/DDBJ whole genome shotgun (WGS) entry which is preliminary data.</text>
</comment>